<sequence>MAPNISIREYIRWLPDEASEPTSTFVLTSAENRFVDIRILKATNDSQPHTQTETVLPFTRLDWAFAGTSSSSIRSDPNDSGKQIVHSQWRHWVDSRSAHAEEIVDEGDMFPQLDGTTLESGAMVNPATGRLTQYEECWRDVEAVATEATGTADGEGKAMCAVLVLHDDVNGARGVVVRVGQFVQGILRVGGSVSLERWAWMRDGGWIREVKMGDMWLPCGVVMEGERVRLGGEVKYGDFAWKVVELGEV</sequence>
<protein>
    <recommendedName>
        <fullName evidence="4">Protein HRI1</fullName>
    </recommendedName>
</protein>
<evidence type="ECO:0000313" key="7">
    <source>
        <dbReference type="EMBL" id="KAF2487604.1"/>
    </source>
</evidence>
<dbReference type="EMBL" id="MU001631">
    <property type="protein sequence ID" value="KAF2487604.1"/>
    <property type="molecule type" value="Genomic_DNA"/>
</dbReference>
<proteinExistence type="inferred from homology"/>
<organism evidence="7 8">
    <name type="scientific">Neohortaea acidophila</name>
    <dbReference type="NCBI Taxonomy" id="245834"/>
    <lineage>
        <taxon>Eukaryota</taxon>
        <taxon>Fungi</taxon>
        <taxon>Dikarya</taxon>
        <taxon>Ascomycota</taxon>
        <taxon>Pezizomycotina</taxon>
        <taxon>Dothideomycetes</taxon>
        <taxon>Dothideomycetidae</taxon>
        <taxon>Mycosphaerellales</taxon>
        <taxon>Teratosphaeriaceae</taxon>
        <taxon>Neohortaea</taxon>
    </lineage>
</organism>
<keyword evidence="8" id="KW-1185">Reference proteome</keyword>
<dbReference type="CDD" id="cd11693">
    <property type="entry name" value="HRI1_C_like"/>
    <property type="match status" value="1"/>
</dbReference>
<keyword evidence="5" id="KW-0963">Cytoplasm</keyword>
<accession>A0A6A6Q6J2</accession>
<dbReference type="GeneID" id="54476079"/>
<evidence type="ECO:0000256" key="4">
    <source>
        <dbReference type="ARBA" id="ARBA00017063"/>
    </source>
</evidence>
<dbReference type="RefSeq" id="XP_033594173.1">
    <property type="nucleotide sequence ID" value="XM_033735077.1"/>
</dbReference>
<dbReference type="InterPro" id="IPR038744">
    <property type="entry name" value="Hri1_N"/>
</dbReference>
<evidence type="ECO:0000256" key="3">
    <source>
        <dbReference type="ARBA" id="ARBA00005229"/>
    </source>
</evidence>
<dbReference type="Pfam" id="PF16815">
    <property type="entry name" value="HRI1"/>
    <property type="match status" value="1"/>
</dbReference>
<evidence type="ECO:0000256" key="2">
    <source>
        <dbReference type="ARBA" id="ARBA00004496"/>
    </source>
</evidence>
<name>A0A6A6Q6J2_9PEZI</name>
<dbReference type="InterPro" id="IPR031818">
    <property type="entry name" value="Hri1"/>
</dbReference>
<keyword evidence="6" id="KW-0539">Nucleus</keyword>
<dbReference type="GO" id="GO:0005634">
    <property type="term" value="C:nucleus"/>
    <property type="evidence" value="ECO:0007669"/>
    <property type="project" value="UniProtKB-SubCell"/>
</dbReference>
<evidence type="ECO:0000256" key="1">
    <source>
        <dbReference type="ARBA" id="ARBA00004123"/>
    </source>
</evidence>
<dbReference type="AlphaFoldDB" id="A0A6A6Q6J2"/>
<evidence type="ECO:0000256" key="5">
    <source>
        <dbReference type="ARBA" id="ARBA00022490"/>
    </source>
</evidence>
<dbReference type="GO" id="GO:0005737">
    <property type="term" value="C:cytoplasm"/>
    <property type="evidence" value="ECO:0007669"/>
    <property type="project" value="UniProtKB-SubCell"/>
</dbReference>
<dbReference type="CDD" id="cd11692">
    <property type="entry name" value="HRI1_N_like"/>
    <property type="match status" value="1"/>
</dbReference>
<reference evidence="7" key="1">
    <citation type="journal article" date="2020" name="Stud. Mycol.">
        <title>101 Dothideomycetes genomes: a test case for predicting lifestyles and emergence of pathogens.</title>
        <authorList>
            <person name="Haridas S."/>
            <person name="Albert R."/>
            <person name="Binder M."/>
            <person name="Bloem J."/>
            <person name="Labutti K."/>
            <person name="Salamov A."/>
            <person name="Andreopoulos B."/>
            <person name="Baker S."/>
            <person name="Barry K."/>
            <person name="Bills G."/>
            <person name="Bluhm B."/>
            <person name="Cannon C."/>
            <person name="Castanera R."/>
            <person name="Culley D."/>
            <person name="Daum C."/>
            <person name="Ezra D."/>
            <person name="Gonzalez J."/>
            <person name="Henrissat B."/>
            <person name="Kuo A."/>
            <person name="Liang C."/>
            <person name="Lipzen A."/>
            <person name="Lutzoni F."/>
            <person name="Magnuson J."/>
            <person name="Mondo S."/>
            <person name="Nolan M."/>
            <person name="Ohm R."/>
            <person name="Pangilinan J."/>
            <person name="Park H.-J."/>
            <person name="Ramirez L."/>
            <person name="Alfaro M."/>
            <person name="Sun H."/>
            <person name="Tritt A."/>
            <person name="Yoshinaga Y."/>
            <person name="Zwiers L.-H."/>
            <person name="Turgeon B."/>
            <person name="Goodwin S."/>
            <person name="Spatafora J."/>
            <person name="Crous P."/>
            <person name="Grigoriev I."/>
        </authorList>
    </citation>
    <scope>NUCLEOTIDE SEQUENCE</scope>
    <source>
        <strain evidence="7">CBS 113389</strain>
    </source>
</reference>
<dbReference type="InterPro" id="IPR043047">
    <property type="entry name" value="Hri1_N_sf"/>
</dbReference>
<gene>
    <name evidence="7" type="ORF">BDY17DRAFT_306968</name>
</gene>
<evidence type="ECO:0000313" key="8">
    <source>
        <dbReference type="Proteomes" id="UP000799767"/>
    </source>
</evidence>
<dbReference type="Gene3D" id="2.40.128.320">
    <property type="entry name" value="Protein HRI1, N-terminal domain"/>
    <property type="match status" value="1"/>
</dbReference>
<evidence type="ECO:0000256" key="6">
    <source>
        <dbReference type="ARBA" id="ARBA00023242"/>
    </source>
</evidence>
<comment type="subcellular location">
    <subcellularLocation>
        <location evidence="2">Cytoplasm</location>
    </subcellularLocation>
    <subcellularLocation>
        <location evidence="1">Nucleus</location>
    </subcellularLocation>
</comment>
<dbReference type="Proteomes" id="UP000799767">
    <property type="component" value="Unassembled WGS sequence"/>
</dbReference>
<dbReference type="OrthoDB" id="4045395at2759"/>
<comment type="similarity">
    <text evidence="3">Belongs to the HRI1 family.</text>
</comment>